<sequence length="172" mass="20605">MESLIKKSLNKREKSFEKSSCPLWLLNILPTPFKTIEIINENENENDQQQQIFDDLKPYELIQRIPLLNQFDNELLNNSLQLLYLSSNKQIVNLIKTFQEHKQMKLKKINEENRRKQCEESLCLNFSIPLSSFCKEHFLEKDFKQILFVQCSICQKIKIKFDEKNLFNFCSH</sequence>
<proteinExistence type="predicted"/>
<evidence type="ECO:0000313" key="1">
    <source>
        <dbReference type="EMBL" id="CAF1367440.1"/>
    </source>
</evidence>
<gene>
    <name evidence="1" type="ORF">EDS130_LOCUS34181</name>
</gene>
<reference evidence="1" key="1">
    <citation type="submission" date="2021-02" db="EMBL/GenBank/DDBJ databases">
        <authorList>
            <person name="Nowell W R."/>
        </authorList>
    </citation>
    <scope>NUCLEOTIDE SEQUENCE</scope>
</reference>
<accession>A0A815ILB1</accession>
<dbReference type="OrthoDB" id="10019144at2759"/>
<dbReference type="Proteomes" id="UP000663852">
    <property type="component" value="Unassembled WGS sequence"/>
</dbReference>
<comment type="caution">
    <text evidence="1">The sequence shown here is derived from an EMBL/GenBank/DDBJ whole genome shotgun (WGS) entry which is preliminary data.</text>
</comment>
<evidence type="ECO:0000313" key="2">
    <source>
        <dbReference type="Proteomes" id="UP000663852"/>
    </source>
</evidence>
<protein>
    <submittedName>
        <fullName evidence="1">Uncharacterized protein</fullName>
    </submittedName>
</protein>
<organism evidence="1 2">
    <name type="scientific">Adineta ricciae</name>
    <name type="common">Rotifer</name>
    <dbReference type="NCBI Taxonomy" id="249248"/>
    <lineage>
        <taxon>Eukaryota</taxon>
        <taxon>Metazoa</taxon>
        <taxon>Spiralia</taxon>
        <taxon>Gnathifera</taxon>
        <taxon>Rotifera</taxon>
        <taxon>Eurotatoria</taxon>
        <taxon>Bdelloidea</taxon>
        <taxon>Adinetida</taxon>
        <taxon>Adinetidae</taxon>
        <taxon>Adineta</taxon>
    </lineage>
</organism>
<dbReference type="EMBL" id="CAJNOJ010000282">
    <property type="protein sequence ID" value="CAF1367440.1"/>
    <property type="molecule type" value="Genomic_DNA"/>
</dbReference>
<name>A0A815ILB1_ADIRI</name>
<dbReference type="AlphaFoldDB" id="A0A815ILB1"/>